<keyword evidence="1" id="KW-0812">Transmembrane</keyword>
<keyword evidence="1" id="KW-1133">Transmembrane helix</keyword>
<evidence type="ECO:0000313" key="3">
    <source>
        <dbReference type="Proteomes" id="UP000199024"/>
    </source>
</evidence>
<dbReference type="Proteomes" id="UP000199024">
    <property type="component" value="Unassembled WGS sequence"/>
</dbReference>
<keyword evidence="3" id="KW-1185">Reference proteome</keyword>
<feature type="transmembrane region" description="Helical" evidence="1">
    <location>
        <begin position="12"/>
        <end position="32"/>
    </location>
</feature>
<keyword evidence="1" id="KW-0472">Membrane</keyword>
<feature type="transmembrane region" description="Helical" evidence="1">
    <location>
        <begin position="99"/>
        <end position="120"/>
    </location>
</feature>
<dbReference type="AlphaFoldDB" id="A0A1I6MP92"/>
<dbReference type="RefSeq" id="WP_141223961.1">
    <property type="nucleotide sequence ID" value="NZ_FOZL01000001.1"/>
</dbReference>
<protein>
    <submittedName>
        <fullName evidence="2">Uncharacterized protein</fullName>
    </submittedName>
</protein>
<evidence type="ECO:0000256" key="1">
    <source>
        <dbReference type="SAM" id="Phobius"/>
    </source>
</evidence>
<evidence type="ECO:0000313" key="2">
    <source>
        <dbReference type="EMBL" id="SFS17510.1"/>
    </source>
</evidence>
<dbReference type="STRING" id="474950.SAMN05421771_3179"/>
<reference evidence="2 3" key="1">
    <citation type="submission" date="2016-10" db="EMBL/GenBank/DDBJ databases">
        <authorList>
            <person name="de Groot N.N."/>
        </authorList>
    </citation>
    <scope>NUCLEOTIDE SEQUENCE [LARGE SCALE GENOMIC DNA]</scope>
    <source>
        <strain evidence="2 3">DSM 21001</strain>
    </source>
</reference>
<dbReference type="OrthoDB" id="118316at2"/>
<accession>A0A1I6MP92</accession>
<proteinExistence type="predicted"/>
<feature type="transmembrane region" description="Helical" evidence="1">
    <location>
        <begin position="126"/>
        <end position="145"/>
    </location>
</feature>
<gene>
    <name evidence="2" type="ORF">SAMN05421771_3179</name>
</gene>
<name>A0A1I6MP92_9BACT</name>
<dbReference type="EMBL" id="FOZL01000001">
    <property type="protein sequence ID" value="SFS17510.1"/>
    <property type="molecule type" value="Genomic_DNA"/>
</dbReference>
<sequence length="165" mass="17819">MMDVTEALASPYIVPVSACAMVLGIVIASKVAEVRKRQLEYEERMAALAKGLPLPPLESESKNQMWAAMNGAPMQQMQQMQREREAEGIARRRGGIRRAGIILVTGAVGVALFFAVLAMILQERDVFAGVPCALIPFAIGVGLLIDARVNTKEQEEAAAVLALKE</sequence>
<organism evidence="2 3">
    <name type="scientific">Granulicella pectinivorans</name>
    <dbReference type="NCBI Taxonomy" id="474950"/>
    <lineage>
        <taxon>Bacteria</taxon>
        <taxon>Pseudomonadati</taxon>
        <taxon>Acidobacteriota</taxon>
        <taxon>Terriglobia</taxon>
        <taxon>Terriglobales</taxon>
        <taxon>Acidobacteriaceae</taxon>
        <taxon>Granulicella</taxon>
    </lineage>
</organism>